<dbReference type="Gene3D" id="3.30.420.40">
    <property type="match status" value="2"/>
</dbReference>
<proteinExistence type="predicted"/>
<comment type="caution">
    <text evidence="1">The sequence shown here is derived from an EMBL/GenBank/DDBJ whole genome shotgun (WGS) entry which is preliminary data.</text>
</comment>
<evidence type="ECO:0000313" key="1">
    <source>
        <dbReference type="EMBL" id="PPQ88112.1"/>
    </source>
</evidence>
<dbReference type="CDD" id="cd10170">
    <property type="entry name" value="ASKHA_NBD_HSP70"/>
    <property type="match status" value="1"/>
</dbReference>
<dbReference type="InParanoid" id="A0A409XBH3"/>
<sequence>IYYDKHGELRAVGVEAKREGIEADAEDKAWPKAEWQVLFITSKIVQTSPAPPKPQLCVDCQPCHATSSRREDGHRRLRRLSALAPPMCADIYRGNTPQRRRYNLETRTDFVLTHPNGWEGTQQSQTRRAAVRVGLIPNSPAGQQRLSFVTEGEANFTSEGLTTHAMEQGKGILVVDAGGGTIDITAYKRSSQDIQSFEVVAPQCMTSETMFTTQLAYELPFSRVGLRDQQGEELPRESKTRFMDDIPNITECFDKGTKLRFDNDDDAQYIKFGRRADKDPLLNIRSGQLKLLGGIDRETACGFKDSNCVFLIGGFAASDWLFVNLKARLSDDTLDICRPDSHVNKAVADGAISFYLDRFVGARVSKYAYGTNLCPLFNPEDPEHIARLAQKIIQLDGRTLISGAYDVILPKNIKVSEVEEYRDSYCRQSEDTSKLQSVTSKIRCYRGTKSNPRWVDEDPDIYSTLCLVTADTPKLPMRTYFRGNSESVYYQVLYDIILSFGLTELKAQIVLKDSNFRLARFVQV</sequence>
<keyword evidence="2" id="KW-1185">Reference proteome</keyword>
<gene>
    <name evidence="1" type="ORF">CVT25_014697</name>
</gene>
<organism evidence="1 2">
    <name type="scientific">Psilocybe cyanescens</name>
    <dbReference type="NCBI Taxonomy" id="93625"/>
    <lineage>
        <taxon>Eukaryota</taxon>
        <taxon>Fungi</taxon>
        <taxon>Dikarya</taxon>
        <taxon>Basidiomycota</taxon>
        <taxon>Agaricomycotina</taxon>
        <taxon>Agaricomycetes</taxon>
        <taxon>Agaricomycetidae</taxon>
        <taxon>Agaricales</taxon>
        <taxon>Agaricineae</taxon>
        <taxon>Strophariaceae</taxon>
        <taxon>Psilocybe</taxon>
    </lineage>
</organism>
<dbReference type="PANTHER" id="PTHR14187:SF82">
    <property type="entry name" value="FAMILY CHAPERONE, PUTATIVE (AFU_ORTHOLOGUE AFUA_7G08575)-RELATED"/>
    <property type="match status" value="1"/>
</dbReference>
<dbReference type="STRING" id="93625.A0A409XBH3"/>
<dbReference type="Proteomes" id="UP000283269">
    <property type="component" value="Unassembled WGS sequence"/>
</dbReference>
<evidence type="ECO:0000313" key="2">
    <source>
        <dbReference type="Proteomes" id="UP000283269"/>
    </source>
</evidence>
<dbReference type="AlphaFoldDB" id="A0A409XBH3"/>
<reference evidence="1 2" key="1">
    <citation type="journal article" date="2018" name="Evol. Lett.">
        <title>Horizontal gene cluster transfer increased hallucinogenic mushroom diversity.</title>
        <authorList>
            <person name="Reynolds H.T."/>
            <person name="Vijayakumar V."/>
            <person name="Gluck-Thaler E."/>
            <person name="Korotkin H.B."/>
            <person name="Matheny P.B."/>
            <person name="Slot J.C."/>
        </authorList>
    </citation>
    <scope>NUCLEOTIDE SEQUENCE [LARGE SCALE GENOMIC DNA]</scope>
    <source>
        <strain evidence="1 2">2631</strain>
    </source>
</reference>
<feature type="non-terminal residue" evidence="1">
    <location>
        <position position="1"/>
    </location>
</feature>
<dbReference type="EMBL" id="NHYD01002149">
    <property type="protein sequence ID" value="PPQ88112.1"/>
    <property type="molecule type" value="Genomic_DNA"/>
</dbReference>
<name>A0A409XBH3_PSICY</name>
<accession>A0A409XBH3</accession>
<dbReference type="SUPFAM" id="SSF53067">
    <property type="entry name" value="Actin-like ATPase domain"/>
    <property type="match status" value="1"/>
</dbReference>
<dbReference type="PANTHER" id="PTHR14187">
    <property type="entry name" value="ALPHA KINASE/ELONGATION FACTOR 2 KINASE"/>
    <property type="match status" value="1"/>
</dbReference>
<dbReference type="InterPro" id="IPR043129">
    <property type="entry name" value="ATPase_NBD"/>
</dbReference>
<protein>
    <submittedName>
        <fullName evidence="1">Uncharacterized protein</fullName>
    </submittedName>
</protein>
<dbReference type="OrthoDB" id="2963168at2759"/>